<dbReference type="PANTHER" id="PTHR30034">
    <property type="entry name" value="FLAGELLAR MOTOR SWITCH PROTEIN FLIM"/>
    <property type="match status" value="1"/>
</dbReference>
<keyword evidence="5" id="KW-1003">Cell membrane</keyword>
<evidence type="ECO:0000259" key="13">
    <source>
        <dbReference type="Pfam" id="PF01052"/>
    </source>
</evidence>
<dbReference type="CDD" id="cd17908">
    <property type="entry name" value="FliM"/>
    <property type="match status" value="1"/>
</dbReference>
<comment type="function">
    <text evidence="11">FliM is one of three proteins (FliG, FliN, FliM) that forms the rotor-mounted switch complex (C ring), located at the base of the basal body. This complex interacts with the CheY and CheZ chemotaxis proteins, in addition to contacting components of the motor that determine the direction of flagellar rotation.</text>
</comment>
<accession>A0A368DTN7</accession>
<keyword evidence="10" id="KW-0975">Bacterial flagellum</keyword>
<dbReference type="AlphaFoldDB" id="A0A368DTN7"/>
<dbReference type="GO" id="GO:0050918">
    <property type="term" value="P:positive chemotaxis"/>
    <property type="evidence" value="ECO:0007669"/>
    <property type="project" value="TreeGrafter"/>
</dbReference>
<dbReference type="Gene3D" id="3.40.1550.10">
    <property type="entry name" value="CheC-like"/>
    <property type="match status" value="1"/>
</dbReference>
<keyword evidence="14" id="KW-0282">Flagellum</keyword>
<evidence type="ECO:0000256" key="10">
    <source>
        <dbReference type="ARBA" id="ARBA00023143"/>
    </source>
</evidence>
<keyword evidence="14" id="KW-0969">Cilium</keyword>
<evidence type="ECO:0000256" key="3">
    <source>
        <dbReference type="ARBA" id="ARBA00011049"/>
    </source>
</evidence>
<dbReference type="NCBIfam" id="TIGR01397">
    <property type="entry name" value="fliM_switch"/>
    <property type="match status" value="1"/>
</dbReference>
<evidence type="ECO:0000256" key="12">
    <source>
        <dbReference type="NCBIfam" id="TIGR01397"/>
    </source>
</evidence>
<evidence type="ECO:0000256" key="5">
    <source>
        <dbReference type="ARBA" id="ARBA00022475"/>
    </source>
</evidence>
<evidence type="ECO:0000256" key="2">
    <source>
        <dbReference type="ARBA" id="ARBA00004417"/>
    </source>
</evidence>
<comment type="similarity">
    <text evidence="3">Belongs to the FliM family.</text>
</comment>
<evidence type="ECO:0000256" key="11">
    <source>
        <dbReference type="ARBA" id="ARBA00025044"/>
    </source>
</evidence>
<gene>
    <name evidence="14" type="primary">fliM</name>
    <name evidence="14" type="ORF">DBW69_06610</name>
</gene>
<keyword evidence="7" id="KW-0997">Cell inner membrane</keyword>
<keyword evidence="14" id="KW-0966">Cell projection</keyword>
<dbReference type="GO" id="GO:0005886">
    <property type="term" value="C:plasma membrane"/>
    <property type="evidence" value="ECO:0007669"/>
    <property type="project" value="UniProtKB-SubCell"/>
</dbReference>
<keyword evidence="8" id="KW-0283">Flagellar rotation</keyword>
<sequence>MVASRKLSTDEVNALLDGLEASTSSQGGPSVDLAESSDVRQFSFGSDDLSVLGDYHALRMINERFARFSRTVFLPMLRIQPRISSFPPEVKTFDEYTSEIDNFMSLTTVRIEELRGSMLMVFDPGFISKLTDSYYGGTLTKSTNAKAEFTATEDRLIEILTRGLNGVLETSWRDLMPVTFKEQGREVNPQFASFVDGTDTVIICSFVVQLPNIDPATFQIIYPLQTLKPIASQLRSRIQSEIIDDDITWRDRLERAVLDIPLLVDVLLAEPKIALSNLIHIKPGDVLPVQLAESVDIRLEENPFFEGEMGDVAGQLAVNLTKRLDSHSA</sequence>
<dbReference type="PRINTS" id="PR00955">
    <property type="entry name" value="FLGMOTORFLIM"/>
</dbReference>
<dbReference type="SUPFAM" id="SSF101801">
    <property type="entry name" value="Surface presentation of antigens (SPOA)"/>
    <property type="match status" value="1"/>
</dbReference>
<dbReference type="InterPro" id="IPR001689">
    <property type="entry name" value="Flag_FliM"/>
</dbReference>
<dbReference type="PANTHER" id="PTHR30034:SF3">
    <property type="entry name" value="FLAGELLAR MOTOR SWITCH PROTEIN FLIM"/>
    <property type="match status" value="1"/>
</dbReference>
<dbReference type="Gene3D" id="2.30.330.10">
    <property type="entry name" value="SpoA-like"/>
    <property type="match status" value="1"/>
</dbReference>
<evidence type="ECO:0000256" key="7">
    <source>
        <dbReference type="ARBA" id="ARBA00022519"/>
    </source>
</evidence>
<evidence type="ECO:0000313" key="14">
    <source>
        <dbReference type="EMBL" id="RCL75208.1"/>
    </source>
</evidence>
<evidence type="ECO:0000256" key="8">
    <source>
        <dbReference type="ARBA" id="ARBA00022779"/>
    </source>
</evidence>
<protein>
    <recommendedName>
        <fullName evidence="4 12">Flagellar motor switch protein FliM</fullName>
    </recommendedName>
</protein>
<dbReference type="Pfam" id="PF02154">
    <property type="entry name" value="FliM"/>
    <property type="match status" value="1"/>
</dbReference>
<dbReference type="GO" id="GO:0003774">
    <property type="term" value="F:cytoskeletal motor activity"/>
    <property type="evidence" value="ECO:0007669"/>
    <property type="project" value="InterPro"/>
</dbReference>
<comment type="subcellular location">
    <subcellularLocation>
        <location evidence="1">Bacterial flagellum basal body</location>
    </subcellularLocation>
    <subcellularLocation>
        <location evidence="2">Cell inner membrane</location>
        <topology evidence="2">Peripheral membrane protein</topology>
    </subcellularLocation>
</comment>
<proteinExistence type="inferred from homology"/>
<name>A0A368DTN7_9PROT</name>
<dbReference type="GO" id="GO:0071978">
    <property type="term" value="P:bacterial-type flagellum-dependent swarming motility"/>
    <property type="evidence" value="ECO:0007669"/>
    <property type="project" value="TreeGrafter"/>
</dbReference>
<evidence type="ECO:0000313" key="15">
    <source>
        <dbReference type="Proteomes" id="UP000252132"/>
    </source>
</evidence>
<organism evidence="14 15">
    <name type="scientific">PS1 clade bacterium</name>
    <dbReference type="NCBI Taxonomy" id="2175152"/>
    <lineage>
        <taxon>Bacteria</taxon>
        <taxon>Pseudomonadati</taxon>
        <taxon>Pseudomonadota</taxon>
        <taxon>Alphaproteobacteria</taxon>
        <taxon>PS1 clade</taxon>
    </lineage>
</organism>
<dbReference type="EMBL" id="QOQF01000038">
    <property type="protein sequence ID" value="RCL75208.1"/>
    <property type="molecule type" value="Genomic_DNA"/>
</dbReference>
<dbReference type="InterPro" id="IPR028976">
    <property type="entry name" value="CheC-like_sf"/>
</dbReference>
<dbReference type="Pfam" id="PF01052">
    <property type="entry name" value="FliMN_C"/>
    <property type="match status" value="1"/>
</dbReference>
<dbReference type="GO" id="GO:0009425">
    <property type="term" value="C:bacterial-type flagellum basal body"/>
    <property type="evidence" value="ECO:0007669"/>
    <property type="project" value="UniProtKB-SubCell"/>
</dbReference>
<dbReference type="SUPFAM" id="SSF103039">
    <property type="entry name" value="CheC-like"/>
    <property type="match status" value="1"/>
</dbReference>
<dbReference type="InterPro" id="IPR001543">
    <property type="entry name" value="FliN-like_C"/>
</dbReference>
<dbReference type="Proteomes" id="UP000252132">
    <property type="component" value="Unassembled WGS sequence"/>
</dbReference>
<comment type="caution">
    <text evidence="14">The sequence shown here is derived from an EMBL/GenBank/DDBJ whole genome shotgun (WGS) entry which is preliminary data.</text>
</comment>
<feature type="domain" description="Flagellar motor switch protein FliN-like C-terminal" evidence="13">
    <location>
        <begin position="256"/>
        <end position="324"/>
    </location>
</feature>
<evidence type="ECO:0000256" key="1">
    <source>
        <dbReference type="ARBA" id="ARBA00004117"/>
    </source>
</evidence>
<evidence type="ECO:0000256" key="4">
    <source>
        <dbReference type="ARBA" id="ARBA00021898"/>
    </source>
</evidence>
<keyword evidence="6" id="KW-0145">Chemotaxis</keyword>
<evidence type="ECO:0000256" key="6">
    <source>
        <dbReference type="ARBA" id="ARBA00022500"/>
    </source>
</evidence>
<evidence type="ECO:0000256" key="9">
    <source>
        <dbReference type="ARBA" id="ARBA00023136"/>
    </source>
</evidence>
<reference evidence="14 15" key="1">
    <citation type="journal article" date="2018" name="Microbiome">
        <title>Fine metagenomic profile of the Mediterranean stratified and mixed water columns revealed by assembly and recruitment.</title>
        <authorList>
            <person name="Haro-Moreno J.M."/>
            <person name="Lopez-Perez M."/>
            <person name="De La Torre J.R."/>
            <person name="Picazo A."/>
            <person name="Camacho A."/>
            <person name="Rodriguez-Valera F."/>
        </authorList>
    </citation>
    <scope>NUCLEOTIDE SEQUENCE [LARGE SCALE GENOMIC DNA]</scope>
    <source>
        <strain evidence="14">MED-G55</strain>
    </source>
</reference>
<dbReference type="InterPro" id="IPR036429">
    <property type="entry name" value="SpoA-like_sf"/>
</dbReference>
<keyword evidence="9" id="KW-0472">Membrane</keyword>